<evidence type="ECO:0008006" key="4">
    <source>
        <dbReference type="Google" id="ProtNLM"/>
    </source>
</evidence>
<dbReference type="OrthoDB" id="705638at2"/>
<organism evidence="2 3">
    <name type="scientific">Dokdonia pacifica</name>
    <dbReference type="NCBI Taxonomy" id="1627892"/>
    <lineage>
        <taxon>Bacteria</taxon>
        <taxon>Pseudomonadati</taxon>
        <taxon>Bacteroidota</taxon>
        <taxon>Flavobacteriia</taxon>
        <taxon>Flavobacteriales</taxon>
        <taxon>Flavobacteriaceae</taxon>
        <taxon>Dokdonia</taxon>
    </lineage>
</organism>
<accession>A0A238YPF6</accession>
<gene>
    <name evidence="2" type="ORF">SAMN06265376_102220</name>
</gene>
<dbReference type="EMBL" id="FZNY01000002">
    <property type="protein sequence ID" value="SNR72581.1"/>
    <property type="molecule type" value="Genomic_DNA"/>
</dbReference>
<keyword evidence="3" id="KW-1185">Reference proteome</keyword>
<dbReference type="Proteomes" id="UP000198379">
    <property type="component" value="Unassembled WGS sequence"/>
</dbReference>
<feature type="signal peptide" evidence="1">
    <location>
        <begin position="1"/>
        <end position="19"/>
    </location>
</feature>
<dbReference type="AlphaFoldDB" id="A0A238YPF6"/>
<evidence type="ECO:0000256" key="1">
    <source>
        <dbReference type="SAM" id="SignalP"/>
    </source>
</evidence>
<dbReference type="Pfam" id="PF14060">
    <property type="entry name" value="DUF4252"/>
    <property type="match status" value="1"/>
</dbReference>
<dbReference type="InterPro" id="IPR025348">
    <property type="entry name" value="DUF4252"/>
</dbReference>
<protein>
    <recommendedName>
        <fullName evidence="4">DUF4252 domain-containing protein</fullName>
    </recommendedName>
</protein>
<sequence>MKKIIIAVVLLVSSMTMVAQNQFDKFESMKGVSSMVMNQKMFKLLSKVDLNSSDPEMQAYIDLVNNLENVKMFTTTKENLASQMNSTMNNYISSSNLEELLRATDDGKNVKFYYKPGSNDDYVKEFVMFLNGDIDGEDRTVFFQVTGNIDLKQISKLAQELNFKGSEALKDVDKAKKG</sequence>
<evidence type="ECO:0000313" key="3">
    <source>
        <dbReference type="Proteomes" id="UP000198379"/>
    </source>
</evidence>
<dbReference type="RefSeq" id="WP_089370988.1">
    <property type="nucleotide sequence ID" value="NZ_BMEP01000001.1"/>
</dbReference>
<proteinExistence type="predicted"/>
<feature type="chain" id="PRO_5012466872" description="DUF4252 domain-containing protein" evidence="1">
    <location>
        <begin position="20"/>
        <end position="178"/>
    </location>
</feature>
<reference evidence="2 3" key="1">
    <citation type="submission" date="2017-06" db="EMBL/GenBank/DDBJ databases">
        <authorList>
            <person name="Kim H.J."/>
            <person name="Triplett B.A."/>
        </authorList>
    </citation>
    <scope>NUCLEOTIDE SEQUENCE [LARGE SCALE GENOMIC DNA]</scope>
    <source>
        <strain evidence="2 3">DSM 25597</strain>
    </source>
</reference>
<keyword evidence="1" id="KW-0732">Signal</keyword>
<name>A0A238YPF6_9FLAO</name>
<evidence type="ECO:0000313" key="2">
    <source>
        <dbReference type="EMBL" id="SNR72581.1"/>
    </source>
</evidence>